<comment type="caution">
    <text evidence="2">The sequence shown here is derived from an EMBL/GenBank/DDBJ whole genome shotgun (WGS) entry which is preliminary data.</text>
</comment>
<dbReference type="Proteomes" id="UP001487296">
    <property type="component" value="Unassembled WGS sequence"/>
</dbReference>
<dbReference type="EMBL" id="JBBNFP010000005">
    <property type="protein sequence ID" value="MEQ2485932.1"/>
    <property type="molecule type" value="Genomic_DNA"/>
</dbReference>
<feature type="transmembrane region" description="Helical" evidence="1">
    <location>
        <begin position="155"/>
        <end position="176"/>
    </location>
</feature>
<feature type="transmembrane region" description="Helical" evidence="1">
    <location>
        <begin position="237"/>
        <end position="255"/>
    </location>
</feature>
<feature type="transmembrane region" description="Helical" evidence="1">
    <location>
        <begin position="288"/>
        <end position="307"/>
    </location>
</feature>
<keyword evidence="3" id="KW-1185">Reference proteome</keyword>
<sequence length="308" mass="34981">MIKRAQNRIAQSRWSLPVTAIYGLLLFLISGMASQGLWLQLLILVASTVMMVILNNNNSLIRIYSRMVSCSFYVVVLMSPFLFSSINIGIAQLAFIFSLNFILRAFQDKQAVGWVFYAFVAIGVASVFYVELLWLVPILWILLTTNVLAMSLRTFIASILGVALPYWFLSAYYLLIGNPQAIADHFEAMMLWQQPFDFSMLDIHRGLTFLFVAILGIIGSVHFVAYSYQDKIRTRMIFEMFITLEICLLVLLILLPQHFDVLLSLLLTVVSPLIGHFLSLTHSKLSNITFFTLIIAALALTIFNIWMP</sequence>
<evidence type="ECO:0000313" key="2">
    <source>
        <dbReference type="EMBL" id="MEQ2485932.1"/>
    </source>
</evidence>
<feature type="transmembrane region" description="Helical" evidence="1">
    <location>
        <begin position="261"/>
        <end position="281"/>
    </location>
</feature>
<gene>
    <name evidence="2" type="ORF">AAAT34_02550</name>
</gene>
<feature type="transmembrane region" description="Helical" evidence="1">
    <location>
        <begin position="37"/>
        <end position="54"/>
    </location>
</feature>
<evidence type="ECO:0000256" key="1">
    <source>
        <dbReference type="SAM" id="Phobius"/>
    </source>
</evidence>
<feature type="transmembrane region" description="Helical" evidence="1">
    <location>
        <begin position="206"/>
        <end position="225"/>
    </location>
</feature>
<keyword evidence="1" id="KW-0472">Membrane</keyword>
<organism evidence="2 3">
    <name type="scientific">Hallella faecis</name>
    <dbReference type="NCBI Taxonomy" id="2841596"/>
    <lineage>
        <taxon>Bacteria</taxon>
        <taxon>Pseudomonadati</taxon>
        <taxon>Bacteroidota</taxon>
        <taxon>Bacteroidia</taxon>
        <taxon>Bacteroidales</taxon>
        <taxon>Prevotellaceae</taxon>
        <taxon>Hallella</taxon>
    </lineage>
</organism>
<proteinExistence type="predicted"/>
<accession>A0ABV1FNF5</accession>
<evidence type="ECO:0000313" key="3">
    <source>
        <dbReference type="Proteomes" id="UP001487296"/>
    </source>
</evidence>
<name>A0ABV1FNF5_9BACT</name>
<dbReference type="RefSeq" id="WP_215758922.1">
    <property type="nucleotide sequence ID" value="NZ_JAHKBE010000004.1"/>
</dbReference>
<feature type="transmembrane region" description="Helical" evidence="1">
    <location>
        <begin position="12"/>
        <end position="31"/>
    </location>
</feature>
<keyword evidence="1" id="KW-1133">Transmembrane helix</keyword>
<keyword evidence="1" id="KW-0812">Transmembrane</keyword>
<feature type="transmembrane region" description="Helical" evidence="1">
    <location>
        <begin position="75"/>
        <end position="102"/>
    </location>
</feature>
<feature type="transmembrane region" description="Helical" evidence="1">
    <location>
        <begin position="114"/>
        <end position="143"/>
    </location>
</feature>
<protein>
    <submittedName>
        <fullName evidence="2">Uncharacterized protein</fullName>
    </submittedName>
</protein>
<reference evidence="2 3" key="1">
    <citation type="submission" date="2024-04" db="EMBL/GenBank/DDBJ databases">
        <title>Human intestinal bacterial collection.</title>
        <authorList>
            <person name="Pauvert C."/>
            <person name="Hitch T.C.A."/>
            <person name="Clavel T."/>
        </authorList>
    </citation>
    <scope>NUCLEOTIDE SEQUENCE [LARGE SCALE GENOMIC DNA]</scope>
    <source>
        <strain evidence="2 3">CLA-AA-H145</strain>
    </source>
</reference>